<comment type="caution">
    <text evidence="7">The sequence shown here is derived from an EMBL/GenBank/DDBJ whole genome shotgun (WGS) entry which is preliminary data.</text>
</comment>
<dbReference type="Pfam" id="PF00271">
    <property type="entry name" value="Helicase_C"/>
    <property type="match status" value="1"/>
</dbReference>
<dbReference type="InterPro" id="IPR011545">
    <property type="entry name" value="DEAD/DEAH_box_helicase_dom"/>
</dbReference>
<dbReference type="PANTHER" id="PTHR47961:SF8">
    <property type="entry name" value="DEXH-BOX ATP-DEPENDENT RNA HELICASE DEXH15 CHLOROPLASTIC"/>
    <property type="match status" value="1"/>
</dbReference>
<sequence>MSLSQLQEWLVSDAGIKDKLDGLRIWSAGLSFGANTLELDETQPTHDWQKLLFAASILAESNERSCQEYALMIAQSAVCYSDEPIFKDAGGLVLSRLSNYRTIELAKTKELIVDQLSERVGVIEQLLWTKRRLNSEIPINSHHSLSGNRFQVNLWEELANADWLSATAPTAAGKTFIILNWLLTQFSNGKCHSCVFVAPTRALVSEIEKQLNDLKFDHDLKELKVTSLPLKELAESETPFISVFTQERLHIFLNASKSPHKFDIAIIDEAQKVSDERRGVILQDALERVVRANPDCRVVFLSPHSQNPEDLLQDAPSAANRAVVPSTSSTVIQNLLVAEQVPRQTTQWTLSLSDGQGNLEKLGGFSLLDRPTTIKKKMAFIALALGKNSSGTLIYVNRADDAERIAALIYEGLDSSEFSEVVDSELAELSESCKKIIHPKYQLVPIVKRGVAFHYGNMPSIVREEIERLFTSGKIRYLVSTSTLIEGVNLACKTIIVRGPKKGIGKEMSPQDFWNLAGRAGRWGADFNGNIVCVDVSKTDVWPSGLPQKTAYPIKRETDSVVQEYNELSSYLERRMEMKTADLDPKLEHVAAYLMSWQYREGSLKDAPPIKKIDLESANQIEQLIKPMLDGITVLPEIIDANPGISIVALQRLLNYFREYPGEPEELLPLPPEDDDSVDQFVFIFDVINLTLAPVFAPETRVLPCALTTWDWMRGKTLGQMILARIKRAKNKKNDASDSEIPYPKLIRDTMASVEEIARFYAPKYLGAYLSVLRQFFHEKECDSLFPSDLSYDLFLEFGVSTKTLLSLIGLGLSRTSAVELGDFYGRSDMSENEVLLRLNAREWELHDLPPLVKREINKLIETKINEGKLPRG</sequence>
<dbReference type="SMART" id="SM00487">
    <property type="entry name" value="DEXDc"/>
    <property type="match status" value="1"/>
</dbReference>
<dbReference type="InterPro" id="IPR001650">
    <property type="entry name" value="Helicase_C-like"/>
</dbReference>
<dbReference type="SMART" id="SM00490">
    <property type="entry name" value="HELICc"/>
    <property type="match status" value="1"/>
</dbReference>
<dbReference type="EMBL" id="JAPFPW010000046">
    <property type="protein sequence ID" value="MCW7755436.1"/>
    <property type="molecule type" value="Genomic_DNA"/>
</dbReference>
<evidence type="ECO:0000313" key="8">
    <source>
        <dbReference type="Proteomes" id="UP001209681"/>
    </source>
</evidence>
<protein>
    <submittedName>
        <fullName evidence="7">DEAD/DEAH box helicase</fullName>
    </submittedName>
</protein>
<dbReference type="PROSITE" id="PS51194">
    <property type="entry name" value="HELICASE_CTER"/>
    <property type="match status" value="1"/>
</dbReference>
<keyword evidence="1" id="KW-0547">Nucleotide-binding</keyword>
<feature type="domain" description="Helicase C-terminal" evidence="6">
    <location>
        <begin position="397"/>
        <end position="569"/>
    </location>
</feature>
<evidence type="ECO:0000259" key="6">
    <source>
        <dbReference type="PROSITE" id="PS51194"/>
    </source>
</evidence>
<keyword evidence="8" id="KW-1185">Reference proteome</keyword>
<dbReference type="SUPFAM" id="SSF52540">
    <property type="entry name" value="P-loop containing nucleoside triphosphate hydrolases"/>
    <property type="match status" value="1"/>
</dbReference>
<evidence type="ECO:0000256" key="1">
    <source>
        <dbReference type="ARBA" id="ARBA00022741"/>
    </source>
</evidence>
<dbReference type="InterPro" id="IPR027417">
    <property type="entry name" value="P-loop_NTPase"/>
</dbReference>
<dbReference type="PANTHER" id="PTHR47961">
    <property type="entry name" value="DNA POLYMERASE THETA, PUTATIVE (AFU_ORTHOLOGUE AFUA_1G05260)-RELATED"/>
    <property type="match status" value="1"/>
</dbReference>
<keyword evidence="2" id="KW-0378">Hydrolase</keyword>
<accession>A0ABT3ND91</accession>
<organism evidence="7 8">
    <name type="scientific">Desulfobotulus pelophilus</name>
    <dbReference type="NCBI Taxonomy" id="2823377"/>
    <lineage>
        <taxon>Bacteria</taxon>
        <taxon>Pseudomonadati</taxon>
        <taxon>Thermodesulfobacteriota</taxon>
        <taxon>Desulfobacteria</taxon>
        <taxon>Desulfobacterales</taxon>
        <taxon>Desulfobacteraceae</taxon>
        <taxon>Desulfobotulus</taxon>
    </lineage>
</organism>
<dbReference type="InterPro" id="IPR014001">
    <property type="entry name" value="Helicase_ATP-bd"/>
</dbReference>
<dbReference type="Proteomes" id="UP001209681">
    <property type="component" value="Unassembled WGS sequence"/>
</dbReference>
<dbReference type="Gene3D" id="3.40.50.300">
    <property type="entry name" value="P-loop containing nucleotide triphosphate hydrolases"/>
    <property type="match status" value="2"/>
</dbReference>
<reference evidence="7 8" key="1">
    <citation type="submission" date="2022-11" db="EMBL/GenBank/DDBJ databases">
        <title>Desulfobotulus tamanensis H1 sp. nov. - anaerobic, alkaliphilic, sulphate reducing bacterium isolated from terrestrial mud volcano.</title>
        <authorList>
            <person name="Frolova A."/>
            <person name="Merkel A.Y."/>
            <person name="Slobodkin A.I."/>
        </authorList>
    </citation>
    <scope>NUCLEOTIDE SEQUENCE [LARGE SCALE GENOMIC DNA]</scope>
    <source>
        <strain evidence="7 8">H1</strain>
    </source>
</reference>
<evidence type="ECO:0000256" key="3">
    <source>
        <dbReference type="ARBA" id="ARBA00022806"/>
    </source>
</evidence>
<dbReference type="Pfam" id="PF00270">
    <property type="entry name" value="DEAD"/>
    <property type="match status" value="1"/>
</dbReference>
<keyword evidence="3 7" id="KW-0347">Helicase</keyword>
<dbReference type="PROSITE" id="PS51192">
    <property type="entry name" value="HELICASE_ATP_BIND_1"/>
    <property type="match status" value="1"/>
</dbReference>
<dbReference type="GO" id="GO:0004386">
    <property type="term" value="F:helicase activity"/>
    <property type="evidence" value="ECO:0007669"/>
    <property type="project" value="UniProtKB-KW"/>
</dbReference>
<feature type="domain" description="Helicase ATP-binding" evidence="5">
    <location>
        <begin position="155"/>
        <end position="302"/>
    </location>
</feature>
<dbReference type="InterPro" id="IPR050474">
    <property type="entry name" value="Hel308_SKI2-like"/>
</dbReference>
<evidence type="ECO:0000256" key="4">
    <source>
        <dbReference type="ARBA" id="ARBA00022840"/>
    </source>
</evidence>
<keyword evidence="4" id="KW-0067">ATP-binding</keyword>
<gene>
    <name evidence="7" type="ORF">OOT00_15775</name>
</gene>
<evidence type="ECO:0000313" key="7">
    <source>
        <dbReference type="EMBL" id="MCW7755436.1"/>
    </source>
</evidence>
<name>A0ABT3ND91_9BACT</name>
<dbReference type="RefSeq" id="WP_265426384.1">
    <property type="nucleotide sequence ID" value="NZ_JAPFPW010000046.1"/>
</dbReference>
<evidence type="ECO:0000256" key="2">
    <source>
        <dbReference type="ARBA" id="ARBA00022801"/>
    </source>
</evidence>
<evidence type="ECO:0000259" key="5">
    <source>
        <dbReference type="PROSITE" id="PS51192"/>
    </source>
</evidence>
<proteinExistence type="predicted"/>